<protein>
    <submittedName>
        <fullName evidence="2">Uncharacterized protein</fullName>
    </submittedName>
</protein>
<feature type="region of interest" description="Disordered" evidence="1">
    <location>
        <begin position="43"/>
        <end position="79"/>
    </location>
</feature>
<comment type="caution">
    <text evidence="2">The sequence shown here is derived from an EMBL/GenBank/DDBJ whole genome shotgun (WGS) entry which is preliminary data.</text>
</comment>
<evidence type="ECO:0000313" key="3">
    <source>
        <dbReference type="Proteomes" id="UP000438429"/>
    </source>
</evidence>
<gene>
    <name evidence="2" type="ORF">F2P81_003067</name>
</gene>
<evidence type="ECO:0000256" key="1">
    <source>
        <dbReference type="SAM" id="MobiDB-lite"/>
    </source>
</evidence>
<dbReference type="Proteomes" id="UP000438429">
    <property type="component" value="Unassembled WGS sequence"/>
</dbReference>
<dbReference type="AlphaFoldDB" id="A0A6A4TGF5"/>
<sequence length="79" mass="8895">MVLQQQPSFTSVARRRALRHQLQLVVQRPEDLLQLLQLLRRHRSEADLSESSPPPVKYNTDNSRDATGSVSSSLASTII</sequence>
<organism evidence="2 3">
    <name type="scientific">Scophthalmus maximus</name>
    <name type="common">Turbot</name>
    <name type="synonym">Psetta maxima</name>
    <dbReference type="NCBI Taxonomy" id="52904"/>
    <lineage>
        <taxon>Eukaryota</taxon>
        <taxon>Metazoa</taxon>
        <taxon>Chordata</taxon>
        <taxon>Craniata</taxon>
        <taxon>Vertebrata</taxon>
        <taxon>Euteleostomi</taxon>
        <taxon>Actinopterygii</taxon>
        <taxon>Neopterygii</taxon>
        <taxon>Teleostei</taxon>
        <taxon>Neoteleostei</taxon>
        <taxon>Acanthomorphata</taxon>
        <taxon>Carangaria</taxon>
        <taxon>Pleuronectiformes</taxon>
        <taxon>Pleuronectoidei</taxon>
        <taxon>Scophthalmidae</taxon>
        <taxon>Scophthalmus</taxon>
    </lineage>
</organism>
<name>A0A6A4TGF5_SCOMX</name>
<proteinExistence type="predicted"/>
<evidence type="ECO:0000313" key="2">
    <source>
        <dbReference type="EMBL" id="KAF0043909.1"/>
    </source>
</evidence>
<accession>A0A6A4TGF5</accession>
<feature type="compositionally biased region" description="Polar residues" evidence="1">
    <location>
        <begin position="59"/>
        <end position="79"/>
    </location>
</feature>
<reference evidence="2 3" key="1">
    <citation type="submission" date="2019-06" db="EMBL/GenBank/DDBJ databases">
        <title>Draft genomes of female and male turbot (Scophthalmus maximus).</title>
        <authorList>
            <person name="Xu H."/>
            <person name="Xu X.-W."/>
            <person name="Shao C."/>
            <person name="Chen S."/>
        </authorList>
    </citation>
    <scope>NUCLEOTIDE SEQUENCE [LARGE SCALE GENOMIC DNA]</scope>
    <source>
        <strain evidence="2">Ysfricsl-2016a</strain>
        <tissue evidence="2">Blood</tissue>
    </source>
</reference>
<dbReference type="EMBL" id="VEVO01000003">
    <property type="protein sequence ID" value="KAF0043909.1"/>
    <property type="molecule type" value="Genomic_DNA"/>
</dbReference>